<evidence type="ECO:0000256" key="5">
    <source>
        <dbReference type="ARBA" id="ARBA00022692"/>
    </source>
</evidence>
<dbReference type="GO" id="GO:0043190">
    <property type="term" value="C:ATP-binding cassette (ABC) transporter complex"/>
    <property type="evidence" value="ECO:0007669"/>
    <property type="project" value="InterPro"/>
</dbReference>
<name>A0A238K3W4_9RHOB</name>
<keyword evidence="7 9" id="KW-1133">Transmembrane helix</keyword>
<feature type="transmembrane region" description="Helical" evidence="9">
    <location>
        <begin position="148"/>
        <end position="171"/>
    </location>
</feature>
<gene>
    <name evidence="11" type="primary">yecS_1</name>
    <name evidence="11" type="ORF">OCA8868_01292</name>
</gene>
<reference evidence="12" key="1">
    <citation type="submission" date="2017-05" db="EMBL/GenBank/DDBJ databases">
        <authorList>
            <person name="Rodrigo-Torres L."/>
            <person name="Arahal R. D."/>
            <person name="Lucena T."/>
        </authorList>
    </citation>
    <scope>NUCLEOTIDE SEQUENCE [LARGE SCALE GENOMIC DNA]</scope>
    <source>
        <strain evidence="12">CECT 8868</strain>
    </source>
</reference>
<organism evidence="11 12">
    <name type="scientific">Octadecabacter ascidiaceicola</name>
    <dbReference type="NCBI Taxonomy" id="1655543"/>
    <lineage>
        <taxon>Bacteria</taxon>
        <taxon>Pseudomonadati</taxon>
        <taxon>Pseudomonadota</taxon>
        <taxon>Alphaproteobacteria</taxon>
        <taxon>Rhodobacterales</taxon>
        <taxon>Roseobacteraceae</taxon>
        <taxon>Octadecabacter</taxon>
    </lineage>
</organism>
<comment type="subcellular location">
    <subcellularLocation>
        <location evidence="1">Cell inner membrane</location>
        <topology evidence="1">Multi-pass membrane protein</topology>
    </subcellularLocation>
    <subcellularLocation>
        <location evidence="9">Cell membrane</location>
        <topology evidence="9">Multi-pass membrane protein</topology>
    </subcellularLocation>
</comment>
<evidence type="ECO:0000256" key="7">
    <source>
        <dbReference type="ARBA" id="ARBA00022989"/>
    </source>
</evidence>
<dbReference type="Gene3D" id="1.10.3720.10">
    <property type="entry name" value="MetI-like"/>
    <property type="match status" value="1"/>
</dbReference>
<feature type="domain" description="ABC transmembrane type-1" evidence="10">
    <location>
        <begin position="18"/>
        <end position="210"/>
    </location>
</feature>
<dbReference type="InterPro" id="IPR043429">
    <property type="entry name" value="ArtM/GltK/GlnP/TcyL/YhdX-like"/>
</dbReference>
<keyword evidence="5 9" id="KW-0812">Transmembrane</keyword>
<dbReference type="Pfam" id="PF00528">
    <property type="entry name" value="BPD_transp_1"/>
    <property type="match status" value="1"/>
</dbReference>
<dbReference type="EMBL" id="FXYD01000002">
    <property type="protein sequence ID" value="SMX37137.1"/>
    <property type="molecule type" value="Genomic_DNA"/>
</dbReference>
<evidence type="ECO:0000256" key="3">
    <source>
        <dbReference type="ARBA" id="ARBA00022448"/>
    </source>
</evidence>
<proteinExistence type="inferred from homology"/>
<feature type="transmembrane region" description="Helical" evidence="9">
    <location>
        <begin position="88"/>
        <end position="107"/>
    </location>
</feature>
<dbReference type="Proteomes" id="UP000203464">
    <property type="component" value="Unassembled WGS sequence"/>
</dbReference>
<dbReference type="InterPro" id="IPR000515">
    <property type="entry name" value="MetI-like"/>
</dbReference>
<evidence type="ECO:0000256" key="4">
    <source>
        <dbReference type="ARBA" id="ARBA00022475"/>
    </source>
</evidence>
<dbReference type="CDD" id="cd06261">
    <property type="entry name" value="TM_PBP2"/>
    <property type="match status" value="1"/>
</dbReference>
<dbReference type="NCBIfam" id="TIGR01726">
    <property type="entry name" value="HEQRo_perm_3TM"/>
    <property type="match status" value="1"/>
</dbReference>
<dbReference type="OrthoDB" id="7341446at2"/>
<feature type="transmembrane region" description="Helical" evidence="9">
    <location>
        <begin position="191"/>
        <end position="214"/>
    </location>
</feature>
<comment type="similarity">
    <text evidence="2">Belongs to the binding-protein-dependent transport system permease family. HisMQ subfamily.</text>
</comment>
<evidence type="ECO:0000256" key="9">
    <source>
        <dbReference type="RuleBase" id="RU363032"/>
    </source>
</evidence>
<dbReference type="PANTHER" id="PTHR30614:SF0">
    <property type="entry name" value="L-CYSTINE TRANSPORT SYSTEM PERMEASE PROTEIN TCYL"/>
    <property type="match status" value="1"/>
</dbReference>
<keyword evidence="8 9" id="KW-0472">Membrane</keyword>
<evidence type="ECO:0000313" key="11">
    <source>
        <dbReference type="EMBL" id="SMX37137.1"/>
    </source>
</evidence>
<keyword evidence="6" id="KW-0029">Amino-acid transport</keyword>
<keyword evidence="12" id="KW-1185">Reference proteome</keyword>
<feature type="transmembrane region" description="Helical" evidence="9">
    <location>
        <begin position="22"/>
        <end position="46"/>
    </location>
</feature>
<evidence type="ECO:0000256" key="1">
    <source>
        <dbReference type="ARBA" id="ARBA00004429"/>
    </source>
</evidence>
<evidence type="ECO:0000256" key="2">
    <source>
        <dbReference type="ARBA" id="ARBA00010072"/>
    </source>
</evidence>
<dbReference type="RefSeq" id="WP_093995747.1">
    <property type="nucleotide sequence ID" value="NZ_FXYD01000002.1"/>
</dbReference>
<evidence type="ECO:0000256" key="8">
    <source>
        <dbReference type="ARBA" id="ARBA00023136"/>
    </source>
</evidence>
<dbReference type="PROSITE" id="PS50928">
    <property type="entry name" value="ABC_TM1"/>
    <property type="match status" value="1"/>
</dbReference>
<keyword evidence="4" id="KW-1003">Cell membrane</keyword>
<feature type="transmembrane region" description="Helical" evidence="9">
    <location>
        <begin position="53"/>
        <end position="76"/>
    </location>
</feature>
<dbReference type="AlphaFoldDB" id="A0A238K3W4"/>
<sequence length="220" mass="24947">MFDYRFQWRVVWKHWPELLEAALLTLQITVLSVVFGLMIGMVLSVWRKSDNKILYWFTATWVALARNTPALLQIYLAFFGLGALGIHFSPYTAVLAAITFNNAGYLAEILRGGMDSISPSQRGAALGLGMKPLQMYVYVIFPQVLKAVFLPITNQIVWAMLGTSLGMIIGLQELTGMTTFLQSQTFRPFEFYLAAAVIYLIVCETILIFARLVAWRAFRW</sequence>
<dbReference type="InterPro" id="IPR035906">
    <property type="entry name" value="MetI-like_sf"/>
</dbReference>
<evidence type="ECO:0000256" key="6">
    <source>
        <dbReference type="ARBA" id="ARBA00022970"/>
    </source>
</evidence>
<accession>A0A238K3W4</accession>
<dbReference type="SUPFAM" id="SSF161098">
    <property type="entry name" value="MetI-like"/>
    <property type="match status" value="1"/>
</dbReference>
<dbReference type="InterPro" id="IPR010065">
    <property type="entry name" value="AA_ABC_transptr_permease_3TM"/>
</dbReference>
<dbReference type="GO" id="GO:0015184">
    <property type="term" value="F:L-cystine transmembrane transporter activity"/>
    <property type="evidence" value="ECO:0007669"/>
    <property type="project" value="TreeGrafter"/>
</dbReference>
<keyword evidence="3 9" id="KW-0813">Transport</keyword>
<protein>
    <submittedName>
        <fullName evidence="11">Inner membrane amino-acid ABC transporter permease protein YecS</fullName>
    </submittedName>
</protein>
<evidence type="ECO:0000259" key="10">
    <source>
        <dbReference type="PROSITE" id="PS50928"/>
    </source>
</evidence>
<evidence type="ECO:0000313" key="12">
    <source>
        <dbReference type="Proteomes" id="UP000203464"/>
    </source>
</evidence>
<dbReference type="PANTHER" id="PTHR30614">
    <property type="entry name" value="MEMBRANE COMPONENT OF AMINO ACID ABC TRANSPORTER"/>
    <property type="match status" value="1"/>
</dbReference>